<evidence type="ECO:0000256" key="5">
    <source>
        <dbReference type="ARBA" id="ARBA00023034"/>
    </source>
</evidence>
<keyword evidence="7" id="KW-0325">Glycoprotein</keyword>
<gene>
    <name evidence="8" type="ORF">A2319_00235</name>
</gene>
<evidence type="ECO:0000313" key="8">
    <source>
        <dbReference type="EMBL" id="OGY85982.1"/>
    </source>
</evidence>
<dbReference type="Gene3D" id="3.40.50.300">
    <property type="entry name" value="P-loop containing nucleotide triphosphate hydrolases"/>
    <property type="match status" value="1"/>
</dbReference>
<comment type="subcellular location">
    <subcellularLocation>
        <location evidence="1">Golgi apparatus membrane</location>
        <topology evidence="1">Single-pass type II membrane protein</topology>
    </subcellularLocation>
</comment>
<dbReference type="InterPro" id="IPR005331">
    <property type="entry name" value="Sulfotransferase"/>
</dbReference>
<evidence type="ECO:0000313" key="9">
    <source>
        <dbReference type="Proteomes" id="UP000176420"/>
    </source>
</evidence>
<organism evidence="8 9">
    <name type="scientific">Candidatus Kerfeldbacteria bacterium RIFOXYB2_FULL_38_14</name>
    <dbReference type="NCBI Taxonomy" id="1798547"/>
    <lineage>
        <taxon>Bacteria</taxon>
        <taxon>Candidatus Kerfeldiibacteriota</taxon>
    </lineage>
</organism>
<proteinExistence type="predicted"/>
<dbReference type="GO" id="GO:0008146">
    <property type="term" value="F:sulfotransferase activity"/>
    <property type="evidence" value="ECO:0007669"/>
    <property type="project" value="InterPro"/>
</dbReference>
<evidence type="ECO:0000256" key="4">
    <source>
        <dbReference type="ARBA" id="ARBA00022989"/>
    </source>
</evidence>
<keyword evidence="2" id="KW-0808">Transferase</keyword>
<comment type="caution">
    <text evidence="8">The sequence shown here is derived from an EMBL/GenBank/DDBJ whole genome shotgun (WGS) entry which is preliminary data.</text>
</comment>
<evidence type="ECO:0000256" key="3">
    <source>
        <dbReference type="ARBA" id="ARBA00022692"/>
    </source>
</evidence>
<dbReference type="Proteomes" id="UP000176420">
    <property type="component" value="Unassembled WGS sequence"/>
</dbReference>
<evidence type="ECO:0000256" key="7">
    <source>
        <dbReference type="ARBA" id="ARBA00023180"/>
    </source>
</evidence>
<evidence type="ECO:0000256" key="2">
    <source>
        <dbReference type="ARBA" id="ARBA00022679"/>
    </source>
</evidence>
<protein>
    <recommendedName>
        <fullName evidence="10">Sulfotransferase domain-containing protein</fullName>
    </recommendedName>
</protein>
<dbReference type="PANTHER" id="PTHR12137">
    <property type="entry name" value="CARBOHYDRATE SULFOTRANSFERASE"/>
    <property type="match status" value="1"/>
</dbReference>
<accession>A0A1G2BA31</accession>
<dbReference type="GO" id="GO:0016020">
    <property type="term" value="C:membrane"/>
    <property type="evidence" value="ECO:0007669"/>
    <property type="project" value="InterPro"/>
</dbReference>
<keyword evidence="4" id="KW-1133">Transmembrane helix</keyword>
<dbReference type="Pfam" id="PF03567">
    <property type="entry name" value="Sulfotransfer_2"/>
    <property type="match status" value="1"/>
</dbReference>
<dbReference type="PANTHER" id="PTHR12137:SF54">
    <property type="entry name" value="CARBOHYDRATE SULFOTRANSFERASE"/>
    <property type="match status" value="1"/>
</dbReference>
<sequence length="244" mass="29144">MIISHKHQFIFIKPRKVAGTSVEVALSKFCGLDDIITPNIKSSEADAEDYQDFARNHHGFFNHMSAELIAKKIGKKIWKKYFKFAIVRNPYDMVVSRYFWNKKNITPRAKPGAVWREIGQEPLAGHLYKKFIFSCYRSLFHKDLQPDDDFRTFVLKKLPGNISNNKYYFDKQGRPLNDLVIRYENLDEDYKKVCEKINIPYEPLPQLKTKTRQKNSYRELYDQELKNLITKKFKKEIEYFNYQF</sequence>
<dbReference type="InterPro" id="IPR027417">
    <property type="entry name" value="P-loop_NTPase"/>
</dbReference>
<dbReference type="AlphaFoldDB" id="A0A1G2BA31"/>
<keyword evidence="3" id="KW-0812">Transmembrane</keyword>
<dbReference type="InterPro" id="IPR018011">
    <property type="entry name" value="Carb_sulfotrans_8-10"/>
</dbReference>
<keyword evidence="6" id="KW-0472">Membrane</keyword>
<dbReference type="GO" id="GO:0016051">
    <property type="term" value="P:carbohydrate biosynthetic process"/>
    <property type="evidence" value="ECO:0007669"/>
    <property type="project" value="InterPro"/>
</dbReference>
<reference evidence="8 9" key="1">
    <citation type="journal article" date="2016" name="Nat. Commun.">
        <title>Thousands of microbial genomes shed light on interconnected biogeochemical processes in an aquifer system.</title>
        <authorList>
            <person name="Anantharaman K."/>
            <person name="Brown C.T."/>
            <person name="Hug L.A."/>
            <person name="Sharon I."/>
            <person name="Castelle C.J."/>
            <person name="Probst A.J."/>
            <person name="Thomas B.C."/>
            <person name="Singh A."/>
            <person name="Wilkins M.J."/>
            <person name="Karaoz U."/>
            <person name="Brodie E.L."/>
            <person name="Williams K.H."/>
            <person name="Hubbard S.S."/>
            <person name="Banfield J.F."/>
        </authorList>
    </citation>
    <scope>NUCLEOTIDE SEQUENCE [LARGE SCALE GENOMIC DNA]</scope>
</reference>
<evidence type="ECO:0000256" key="6">
    <source>
        <dbReference type="ARBA" id="ARBA00023136"/>
    </source>
</evidence>
<keyword evidence="5" id="KW-0333">Golgi apparatus</keyword>
<name>A0A1G2BA31_9BACT</name>
<evidence type="ECO:0000256" key="1">
    <source>
        <dbReference type="ARBA" id="ARBA00004323"/>
    </source>
</evidence>
<dbReference type="SUPFAM" id="SSF52540">
    <property type="entry name" value="P-loop containing nucleoside triphosphate hydrolases"/>
    <property type="match status" value="1"/>
</dbReference>
<evidence type="ECO:0008006" key="10">
    <source>
        <dbReference type="Google" id="ProtNLM"/>
    </source>
</evidence>
<dbReference type="EMBL" id="MHKI01000026">
    <property type="protein sequence ID" value="OGY85982.1"/>
    <property type="molecule type" value="Genomic_DNA"/>
</dbReference>